<reference evidence="6" key="1">
    <citation type="journal article" date="2011" name="J. Bacteriol.">
        <title>Annotated genome sequence of Lactobacillus pentosus MP-10, which has probiotic potential, from naturally fermented Alorena green table olives.</title>
        <authorList>
            <person name="Abriouel H."/>
            <person name="Benomar N."/>
            <person name="Perez Pulido R."/>
            <person name="Canamero M.M."/>
            <person name="Galvez A."/>
        </authorList>
    </citation>
    <scope>NUCLEOTIDE SEQUENCE</scope>
    <source>
        <strain evidence="6">MP-10</strain>
    </source>
</reference>
<evidence type="ECO:0000256" key="1">
    <source>
        <dbReference type="ARBA" id="ARBA00009437"/>
    </source>
</evidence>
<dbReference type="Gene3D" id="3.40.190.290">
    <property type="match status" value="1"/>
</dbReference>
<evidence type="ECO:0000313" key="6">
    <source>
        <dbReference type="EMBL" id="CCB83482.1"/>
    </source>
</evidence>
<keyword evidence="2" id="KW-0805">Transcription regulation</keyword>
<sequence>MKGVSHVLNLRHLEFFKELARTQHMAKAAESLGISQPSLSYAIKKLESELGVPLFEPDGRNIRLTPVGAVYLKYITASLSDLSQGNELVKQLMDPDTGHVKLGFTYTLGQQLVPELMTKFHTDDKNHAITFELGQGNSTELLEELADEKYDLVLASNVEKLGEQPTNTLFDFIPLVQQEIVAAIPSHHALAKQSELHVKDLEPYPMICFSHNSGLRPLIDQILKDAHVEPKIAYEVEEDHTMAGFVSYNFGVALMPYLPLLDQSSITLKHLTDQPLRHQIYLISKRNHFVTPSVNRFEEFSRSYCWQHYTQVERMI</sequence>
<keyword evidence="4" id="KW-0804">Transcription</keyword>
<proteinExistence type="inferred from homology"/>
<dbReference type="CDD" id="cd08434">
    <property type="entry name" value="PBP2_GltC_like"/>
    <property type="match status" value="1"/>
</dbReference>
<keyword evidence="3" id="KW-0238">DNA-binding</keyword>
<dbReference type="PANTHER" id="PTHR30419">
    <property type="entry name" value="HTH-TYPE TRANSCRIPTIONAL REGULATOR YBHD"/>
    <property type="match status" value="1"/>
</dbReference>
<dbReference type="GO" id="GO:0005829">
    <property type="term" value="C:cytosol"/>
    <property type="evidence" value="ECO:0007669"/>
    <property type="project" value="TreeGrafter"/>
</dbReference>
<organism evidence="6">
    <name type="scientific">Lactiplantibacillus pentosus MP-10</name>
    <dbReference type="NCBI Taxonomy" id="1028490"/>
    <lineage>
        <taxon>Bacteria</taxon>
        <taxon>Bacillati</taxon>
        <taxon>Bacillota</taxon>
        <taxon>Bacilli</taxon>
        <taxon>Lactobacillales</taxon>
        <taxon>Lactobacillaceae</taxon>
        <taxon>Lactiplantibacillus</taxon>
    </lineage>
</organism>
<accession>F6IXU2</accession>
<dbReference type="SUPFAM" id="SSF46785">
    <property type="entry name" value="Winged helix' DNA-binding domain"/>
    <property type="match status" value="1"/>
</dbReference>
<name>F6IXU2_LACPE</name>
<dbReference type="GO" id="GO:0003677">
    <property type="term" value="F:DNA binding"/>
    <property type="evidence" value="ECO:0007669"/>
    <property type="project" value="UniProtKB-KW"/>
</dbReference>
<dbReference type="Pfam" id="PF00126">
    <property type="entry name" value="HTH_1"/>
    <property type="match status" value="1"/>
</dbReference>
<dbReference type="AlphaFoldDB" id="F6IXU2"/>
<evidence type="ECO:0000256" key="4">
    <source>
        <dbReference type="ARBA" id="ARBA00023163"/>
    </source>
</evidence>
<dbReference type="InterPro" id="IPR036388">
    <property type="entry name" value="WH-like_DNA-bd_sf"/>
</dbReference>
<evidence type="ECO:0000256" key="2">
    <source>
        <dbReference type="ARBA" id="ARBA00023015"/>
    </source>
</evidence>
<dbReference type="PROSITE" id="PS50931">
    <property type="entry name" value="HTH_LYSR"/>
    <property type="match status" value="1"/>
</dbReference>
<dbReference type="Gene3D" id="1.10.10.10">
    <property type="entry name" value="Winged helix-like DNA-binding domain superfamily/Winged helix DNA-binding domain"/>
    <property type="match status" value="1"/>
</dbReference>
<dbReference type="InterPro" id="IPR000847">
    <property type="entry name" value="LysR_HTH_N"/>
</dbReference>
<dbReference type="InterPro" id="IPR036390">
    <property type="entry name" value="WH_DNA-bd_sf"/>
</dbReference>
<dbReference type="EMBL" id="FR871824">
    <property type="protein sequence ID" value="CCB83482.1"/>
    <property type="molecule type" value="Genomic_DNA"/>
</dbReference>
<comment type="similarity">
    <text evidence="1">Belongs to the LysR transcriptional regulatory family.</text>
</comment>
<dbReference type="PRINTS" id="PR00039">
    <property type="entry name" value="HTHLYSR"/>
</dbReference>
<dbReference type="Pfam" id="PF03466">
    <property type="entry name" value="LysR_substrate"/>
    <property type="match status" value="1"/>
</dbReference>
<evidence type="ECO:0000256" key="3">
    <source>
        <dbReference type="ARBA" id="ARBA00023125"/>
    </source>
</evidence>
<dbReference type="GO" id="GO:0003700">
    <property type="term" value="F:DNA-binding transcription factor activity"/>
    <property type="evidence" value="ECO:0007669"/>
    <property type="project" value="InterPro"/>
</dbReference>
<evidence type="ECO:0000259" key="5">
    <source>
        <dbReference type="PROSITE" id="PS50931"/>
    </source>
</evidence>
<dbReference type="SUPFAM" id="SSF53850">
    <property type="entry name" value="Periplasmic binding protein-like II"/>
    <property type="match status" value="1"/>
</dbReference>
<dbReference type="FunFam" id="1.10.10.10:FF:000001">
    <property type="entry name" value="LysR family transcriptional regulator"/>
    <property type="match status" value="1"/>
</dbReference>
<gene>
    <name evidence="6" type="ORF">LPE_02533</name>
</gene>
<protein>
    <submittedName>
        <fullName evidence="6">LysR family transcriptional regulator</fullName>
    </submittedName>
</protein>
<feature type="domain" description="HTH lysR-type" evidence="5">
    <location>
        <begin position="8"/>
        <end position="65"/>
    </location>
</feature>
<dbReference type="PANTHER" id="PTHR30419:SF28">
    <property type="entry name" value="HTH-TYPE TRANSCRIPTIONAL REGULATOR BSDA"/>
    <property type="match status" value="1"/>
</dbReference>
<dbReference type="InterPro" id="IPR050950">
    <property type="entry name" value="HTH-type_LysR_regulators"/>
</dbReference>
<dbReference type="InterPro" id="IPR005119">
    <property type="entry name" value="LysR_subst-bd"/>
</dbReference>